<organism evidence="5 6">
    <name type="scientific">Pythium insidiosum</name>
    <name type="common">Pythiosis disease agent</name>
    <dbReference type="NCBI Taxonomy" id="114742"/>
    <lineage>
        <taxon>Eukaryota</taxon>
        <taxon>Sar</taxon>
        <taxon>Stramenopiles</taxon>
        <taxon>Oomycota</taxon>
        <taxon>Peronosporomycetes</taxon>
        <taxon>Pythiales</taxon>
        <taxon>Pythiaceae</taxon>
        <taxon>Pythium</taxon>
    </lineage>
</organism>
<protein>
    <recommendedName>
        <fullName evidence="7">Guanine nucleotide-binding protein subunit beta-like protein</fullName>
    </recommendedName>
</protein>
<evidence type="ECO:0000256" key="4">
    <source>
        <dbReference type="SAM" id="MobiDB-lite"/>
    </source>
</evidence>
<keyword evidence="1 3" id="KW-0853">WD repeat</keyword>
<keyword evidence="2" id="KW-0677">Repeat</keyword>
<evidence type="ECO:0000313" key="5">
    <source>
        <dbReference type="EMBL" id="KAJ0395514.1"/>
    </source>
</evidence>
<comment type="caution">
    <text evidence="5">The sequence shown here is derived from an EMBL/GenBank/DDBJ whole genome shotgun (WGS) entry which is preliminary data.</text>
</comment>
<name>A0AAD5Q7I3_PYTIN</name>
<dbReference type="InterPro" id="IPR020472">
    <property type="entry name" value="WD40_PAC1"/>
</dbReference>
<dbReference type="PROSITE" id="PS50294">
    <property type="entry name" value="WD_REPEATS_REGION"/>
    <property type="match status" value="4"/>
</dbReference>
<feature type="repeat" description="WD" evidence="3">
    <location>
        <begin position="348"/>
        <end position="384"/>
    </location>
</feature>
<dbReference type="PANTHER" id="PTHR22847:SF637">
    <property type="entry name" value="WD REPEAT DOMAIN 5B"/>
    <property type="match status" value="1"/>
</dbReference>
<dbReference type="GO" id="GO:1990234">
    <property type="term" value="C:transferase complex"/>
    <property type="evidence" value="ECO:0007669"/>
    <property type="project" value="UniProtKB-ARBA"/>
</dbReference>
<dbReference type="SMART" id="SM00320">
    <property type="entry name" value="WD40"/>
    <property type="match status" value="7"/>
</dbReference>
<evidence type="ECO:0008006" key="7">
    <source>
        <dbReference type="Google" id="ProtNLM"/>
    </source>
</evidence>
<gene>
    <name evidence="5" type="ORF">P43SY_000844</name>
</gene>
<evidence type="ECO:0000313" key="6">
    <source>
        <dbReference type="Proteomes" id="UP001209570"/>
    </source>
</evidence>
<dbReference type="PROSITE" id="PS00678">
    <property type="entry name" value="WD_REPEATS_1"/>
    <property type="match status" value="2"/>
</dbReference>
<dbReference type="Gene3D" id="2.130.10.10">
    <property type="entry name" value="YVTN repeat-like/Quinoprotein amine dehydrogenase"/>
    <property type="match status" value="2"/>
</dbReference>
<feature type="repeat" description="WD" evidence="3">
    <location>
        <begin position="437"/>
        <end position="467"/>
    </location>
</feature>
<sequence length="605" mass="65966">MSDARPPQSQSQAMHRLRSLTIEDEEAAALTPTSAALAEASEARAAKPGEVSTGDLRVRVLQVTDVPSDEGRSPSATSSASSSSSWLRYSARSRPTSGRPKMDLLPPMLCVLLRVSSSRKTMATESVIVDTASRAVTWNEEFHVDNVTSNDELKFYCVDRCKSGPPHQLPLREDVSMSPGFIGKAKKEYLVHVLRIRPICRSLDMWQHACSREIDAAVSADPSTSEAGYSAGVSDEIFFSVIGSLTYDMLTVEVPLTKVQTFVAVMCSTYQKDKEMQDTLRQLVENHGPTLISGSRDHTLRSWDVRATPRKRNLFGFFSHSDSSPVVGDGHSGQEIDSASVSRRSVVMRGHAGPVSCVEVGRHLTTNRLMVASGSVDGSIRLWDPCKDTSTSVLVSNNRRPLKCLRYLAHFDTLVSGSTEDVLETWDVSTGACQTSFRAHRGAIRDVQVTGERLVTAANDCNVKVWDARFRNGQSYSHALRGHGGPVLCLTLGGPADPNVCTGSADGIVRVWDLRYVHKGPRLALPGHLGPVTCLQRDFSKLVSASEDGSVRVWDMHSGVCSKDIKVHASGVTCMALQDSRVISGSWDGFIRMTDVEVTTIRTTE</sequence>
<dbReference type="SUPFAM" id="SSF50978">
    <property type="entry name" value="WD40 repeat-like"/>
    <property type="match status" value="1"/>
</dbReference>
<dbReference type="PRINTS" id="PR00320">
    <property type="entry name" value="GPROTEINBRPT"/>
</dbReference>
<feature type="compositionally biased region" description="Low complexity" evidence="4">
    <location>
        <begin position="73"/>
        <end position="94"/>
    </location>
</feature>
<feature type="region of interest" description="Disordered" evidence="4">
    <location>
        <begin position="64"/>
        <end position="101"/>
    </location>
</feature>
<dbReference type="PANTHER" id="PTHR22847">
    <property type="entry name" value="WD40 REPEAT PROTEIN"/>
    <property type="match status" value="1"/>
</dbReference>
<feature type="repeat" description="WD" evidence="3">
    <location>
        <begin position="291"/>
        <end position="313"/>
    </location>
</feature>
<dbReference type="InterPro" id="IPR036322">
    <property type="entry name" value="WD40_repeat_dom_sf"/>
</dbReference>
<dbReference type="EMBL" id="JAKCXM010000341">
    <property type="protein sequence ID" value="KAJ0395514.1"/>
    <property type="molecule type" value="Genomic_DNA"/>
</dbReference>
<feature type="repeat" description="WD" evidence="3">
    <location>
        <begin position="480"/>
        <end position="515"/>
    </location>
</feature>
<evidence type="ECO:0000256" key="3">
    <source>
        <dbReference type="PROSITE-ProRule" id="PRU00221"/>
    </source>
</evidence>
<dbReference type="Proteomes" id="UP001209570">
    <property type="component" value="Unassembled WGS sequence"/>
</dbReference>
<reference evidence="5" key="1">
    <citation type="submission" date="2021-12" db="EMBL/GenBank/DDBJ databases">
        <title>Prjna785345.</title>
        <authorList>
            <person name="Rujirawat T."/>
            <person name="Krajaejun T."/>
        </authorList>
    </citation>
    <scope>NUCLEOTIDE SEQUENCE</scope>
    <source>
        <strain evidence="5">Pi057C3</strain>
    </source>
</reference>
<keyword evidence="6" id="KW-1185">Reference proteome</keyword>
<proteinExistence type="predicted"/>
<dbReference type="InterPro" id="IPR019775">
    <property type="entry name" value="WD40_repeat_CS"/>
</dbReference>
<feature type="region of interest" description="Disordered" evidence="4">
    <location>
        <begin position="1"/>
        <end position="20"/>
    </location>
</feature>
<evidence type="ECO:0000256" key="2">
    <source>
        <dbReference type="ARBA" id="ARBA00022737"/>
    </source>
</evidence>
<dbReference type="Pfam" id="PF00400">
    <property type="entry name" value="WD40"/>
    <property type="match status" value="6"/>
</dbReference>
<dbReference type="AlphaFoldDB" id="A0AAD5Q7I3"/>
<dbReference type="PROSITE" id="PS50082">
    <property type="entry name" value="WD_REPEATS_2"/>
    <property type="match status" value="5"/>
</dbReference>
<dbReference type="InterPro" id="IPR001680">
    <property type="entry name" value="WD40_rpt"/>
</dbReference>
<accession>A0AAD5Q7I3</accession>
<evidence type="ECO:0000256" key="1">
    <source>
        <dbReference type="ARBA" id="ARBA00022574"/>
    </source>
</evidence>
<dbReference type="CDD" id="cd00200">
    <property type="entry name" value="WD40"/>
    <property type="match status" value="1"/>
</dbReference>
<feature type="repeat" description="WD" evidence="3">
    <location>
        <begin position="525"/>
        <end position="564"/>
    </location>
</feature>
<dbReference type="InterPro" id="IPR015943">
    <property type="entry name" value="WD40/YVTN_repeat-like_dom_sf"/>
</dbReference>